<evidence type="ECO:0000313" key="1">
    <source>
        <dbReference type="EMBL" id="KAK6292599.1"/>
    </source>
</evidence>
<dbReference type="GO" id="GO:0016567">
    <property type="term" value="P:protein ubiquitination"/>
    <property type="evidence" value="ECO:0007669"/>
    <property type="project" value="InterPro"/>
</dbReference>
<dbReference type="PANTHER" id="PTHR14815:SF2">
    <property type="entry name" value="DDB1- AND CUL4-ASSOCIATED FACTOR 17"/>
    <property type="match status" value="1"/>
</dbReference>
<evidence type="ECO:0000313" key="2">
    <source>
        <dbReference type="Proteomes" id="UP001356427"/>
    </source>
</evidence>
<dbReference type="Proteomes" id="UP001356427">
    <property type="component" value="Unassembled WGS sequence"/>
</dbReference>
<reference evidence="1 2" key="1">
    <citation type="submission" date="2021-04" db="EMBL/GenBank/DDBJ databases">
        <authorList>
            <person name="De Guttry C."/>
            <person name="Zahm M."/>
            <person name="Klopp C."/>
            <person name="Cabau C."/>
            <person name="Louis A."/>
            <person name="Berthelot C."/>
            <person name="Parey E."/>
            <person name="Roest Crollius H."/>
            <person name="Montfort J."/>
            <person name="Robinson-Rechavi M."/>
            <person name="Bucao C."/>
            <person name="Bouchez O."/>
            <person name="Gislard M."/>
            <person name="Lluch J."/>
            <person name="Milhes M."/>
            <person name="Lampietro C."/>
            <person name="Lopez Roques C."/>
            <person name="Donnadieu C."/>
            <person name="Braasch I."/>
            <person name="Desvignes T."/>
            <person name="Postlethwait J."/>
            <person name="Bobe J."/>
            <person name="Wedekind C."/>
            <person name="Guiguen Y."/>
        </authorList>
    </citation>
    <scope>NUCLEOTIDE SEQUENCE [LARGE SCALE GENOMIC DNA]</scope>
    <source>
        <strain evidence="1">Cs_M1</strain>
        <tissue evidence="1">Blood</tissue>
    </source>
</reference>
<gene>
    <name evidence="1" type="ORF">J4Q44_G00371830</name>
</gene>
<dbReference type="EMBL" id="JAGTTL010000038">
    <property type="protein sequence ID" value="KAK6292599.1"/>
    <property type="molecule type" value="Genomic_DNA"/>
</dbReference>
<protein>
    <submittedName>
        <fullName evidence="1">Uncharacterized protein</fullName>
    </submittedName>
</protein>
<organism evidence="1 2">
    <name type="scientific">Coregonus suidteri</name>
    <dbReference type="NCBI Taxonomy" id="861788"/>
    <lineage>
        <taxon>Eukaryota</taxon>
        <taxon>Metazoa</taxon>
        <taxon>Chordata</taxon>
        <taxon>Craniata</taxon>
        <taxon>Vertebrata</taxon>
        <taxon>Euteleostomi</taxon>
        <taxon>Actinopterygii</taxon>
        <taxon>Neopterygii</taxon>
        <taxon>Teleostei</taxon>
        <taxon>Protacanthopterygii</taxon>
        <taxon>Salmoniformes</taxon>
        <taxon>Salmonidae</taxon>
        <taxon>Coregoninae</taxon>
        <taxon>Coregonus</taxon>
    </lineage>
</organism>
<dbReference type="AlphaFoldDB" id="A0AAN8KCU9"/>
<dbReference type="Pfam" id="PF15802">
    <property type="entry name" value="DCAF17"/>
    <property type="match status" value="1"/>
</dbReference>
<keyword evidence="2" id="KW-1185">Reference proteome</keyword>
<dbReference type="GO" id="GO:0080008">
    <property type="term" value="C:Cul4-RING E3 ubiquitin ligase complex"/>
    <property type="evidence" value="ECO:0007669"/>
    <property type="project" value="TreeGrafter"/>
</dbReference>
<proteinExistence type="predicted"/>
<dbReference type="PANTHER" id="PTHR14815">
    <property type="entry name" value="DDB1- AND CUL4-ASSOCIATED FACTOR 17"/>
    <property type="match status" value="1"/>
</dbReference>
<dbReference type="InterPro" id="IPR031620">
    <property type="entry name" value="DCAF17"/>
</dbReference>
<name>A0AAN8KCU9_9TELE</name>
<accession>A0AAN8KCU9</accession>
<sequence>MPLATSKTFWMVEYENELDLLAIVEVTHREDGGKAHVRLHDNNTGALLKRVPLVESWDVTYSYNLFFDRDTILYIEQIKNNNFCCHVYKIISRGQADE</sequence>
<comment type="caution">
    <text evidence="1">The sequence shown here is derived from an EMBL/GenBank/DDBJ whole genome shotgun (WGS) entry which is preliminary data.</text>
</comment>